<sequence length="243" mass="27797">MKNVSSDHEKSSKVLVCGFSVGQMEKNWFQRQLSSAEMSWNYDHSIPSEYAAAVAASAYAVHGLEETSMENLRKARGDLEASRDKLKSKTVDLIPVLSRRSSYKETEASARATRESWYSPPSIAQKQMRYTNSTEAKANAWEKAQMENIRKRHDTTKSSILEWENEKKSRAKLSLERKKAEIEQRKAGNNEHYRIKMARIERIAAGARAQAEERKRNEELAVKEKAKRIRSGQVANVGCFFCF</sequence>
<evidence type="ECO:0000256" key="1">
    <source>
        <dbReference type="ARBA" id="ARBA00005711"/>
    </source>
</evidence>
<comment type="similarity">
    <text evidence="1">Belongs to the remorin family.</text>
</comment>
<gene>
    <name evidence="4" type="ORF">SAY86_015713</name>
</gene>
<proteinExistence type="inferred from homology"/>
<dbReference type="EMBL" id="JAXQNO010000016">
    <property type="protein sequence ID" value="KAK4781611.1"/>
    <property type="molecule type" value="Genomic_DNA"/>
</dbReference>
<protein>
    <recommendedName>
        <fullName evidence="3">Remorin C-terminal domain-containing protein</fullName>
    </recommendedName>
</protein>
<dbReference type="Pfam" id="PF03763">
    <property type="entry name" value="Remorin_C"/>
    <property type="match status" value="1"/>
</dbReference>
<accession>A0AAN7LJ06</accession>
<dbReference type="PANTHER" id="PTHR31471:SF51">
    <property type="entry name" value="REMORIN FAMILY PROTEIN"/>
    <property type="match status" value="1"/>
</dbReference>
<dbReference type="PANTHER" id="PTHR31471">
    <property type="entry name" value="OS02G0116800 PROTEIN"/>
    <property type="match status" value="1"/>
</dbReference>
<keyword evidence="2" id="KW-0175">Coiled coil</keyword>
<evidence type="ECO:0000256" key="2">
    <source>
        <dbReference type="SAM" id="Coils"/>
    </source>
</evidence>
<evidence type="ECO:0000313" key="5">
    <source>
        <dbReference type="Proteomes" id="UP001346149"/>
    </source>
</evidence>
<keyword evidence="5" id="KW-1185">Reference proteome</keyword>
<organism evidence="4 5">
    <name type="scientific">Trapa natans</name>
    <name type="common">Water chestnut</name>
    <dbReference type="NCBI Taxonomy" id="22666"/>
    <lineage>
        <taxon>Eukaryota</taxon>
        <taxon>Viridiplantae</taxon>
        <taxon>Streptophyta</taxon>
        <taxon>Embryophyta</taxon>
        <taxon>Tracheophyta</taxon>
        <taxon>Spermatophyta</taxon>
        <taxon>Magnoliopsida</taxon>
        <taxon>eudicotyledons</taxon>
        <taxon>Gunneridae</taxon>
        <taxon>Pentapetalae</taxon>
        <taxon>rosids</taxon>
        <taxon>malvids</taxon>
        <taxon>Myrtales</taxon>
        <taxon>Lythraceae</taxon>
        <taxon>Trapa</taxon>
    </lineage>
</organism>
<feature type="domain" description="Remorin C-terminal" evidence="3">
    <location>
        <begin position="133"/>
        <end position="232"/>
    </location>
</feature>
<name>A0AAN7LJ06_TRANT</name>
<feature type="coiled-coil region" evidence="2">
    <location>
        <begin position="165"/>
        <end position="228"/>
    </location>
</feature>
<evidence type="ECO:0000313" key="4">
    <source>
        <dbReference type="EMBL" id="KAK4781611.1"/>
    </source>
</evidence>
<comment type="caution">
    <text evidence="4">The sequence shown here is derived from an EMBL/GenBank/DDBJ whole genome shotgun (WGS) entry which is preliminary data.</text>
</comment>
<evidence type="ECO:0000259" key="3">
    <source>
        <dbReference type="Pfam" id="PF03763"/>
    </source>
</evidence>
<dbReference type="AlphaFoldDB" id="A0AAN7LJ06"/>
<dbReference type="InterPro" id="IPR005516">
    <property type="entry name" value="Remorin_C"/>
</dbReference>
<dbReference type="Proteomes" id="UP001346149">
    <property type="component" value="Unassembled WGS sequence"/>
</dbReference>
<reference evidence="4 5" key="1">
    <citation type="journal article" date="2023" name="Hortic Res">
        <title>Pangenome of water caltrop reveals structural variations and asymmetric subgenome divergence after allopolyploidization.</title>
        <authorList>
            <person name="Zhang X."/>
            <person name="Chen Y."/>
            <person name="Wang L."/>
            <person name="Yuan Y."/>
            <person name="Fang M."/>
            <person name="Shi L."/>
            <person name="Lu R."/>
            <person name="Comes H.P."/>
            <person name="Ma Y."/>
            <person name="Chen Y."/>
            <person name="Huang G."/>
            <person name="Zhou Y."/>
            <person name="Zheng Z."/>
            <person name="Qiu Y."/>
        </authorList>
    </citation>
    <scope>NUCLEOTIDE SEQUENCE [LARGE SCALE GENOMIC DNA]</scope>
    <source>
        <strain evidence="4">F231</strain>
    </source>
</reference>